<protein>
    <submittedName>
        <fullName evidence="6">Flagellar hook-associated protein 3</fullName>
    </submittedName>
</protein>
<evidence type="ECO:0000256" key="2">
    <source>
        <dbReference type="ARBA" id="ARBA00005709"/>
    </source>
</evidence>
<accession>A0A554A3S6</accession>
<dbReference type="OrthoDB" id="9758307at2"/>
<dbReference type="NCBIfam" id="TIGR02550">
    <property type="entry name" value="flagell_flgL"/>
    <property type="match status" value="1"/>
</dbReference>
<evidence type="ECO:0000313" key="7">
    <source>
        <dbReference type="Proteomes" id="UP000318521"/>
    </source>
</evidence>
<reference evidence="6 7" key="1">
    <citation type="submission" date="2019-07" db="EMBL/GenBank/DDBJ databases">
        <authorList>
            <person name="Park Y.J."/>
            <person name="Jeong S.E."/>
            <person name="Jung H.S."/>
        </authorList>
    </citation>
    <scope>NUCLEOTIDE SEQUENCE [LARGE SCALE GENOMIC DNA]</scope>
    <source>
        <strain evidence="7">P16(2019)</strain>
    </source>
</reference>
<dbReference type="InterPro" id="IPR046358">
    <property type="entry name" value="Flagellin_C"/>
</dbReference>
<organism evidence="6 7">
    <name type="scientific">Alkalicoccobacillus porphyridii</name>
    <dbReference type="NCBI Taxonomy" id="2597270"/>
    <lineage>
        <taxon>Bacteria</taxon>
        <taxon>Bacillati</taxon>
        <taxon>Bacillota</taxon>
        <taxon>Bacilli</taxon>
        <taxon>Bacillales</taxon>
        <taxon>Bacillaceae</taxon>
        <taxon>Alkalicoccobacillus</taxon>
    </lineage>
</organism>
<dbReference type="AlphaFoldDB" id="A0A554A3S6"/>
<keyword evidence="6" id="KW-0966">Cell projection</keyword>
<dbReference type="InterPro" id="IPR001492">
    <property type="entry name" value="Flagellin"/>
</dbReference>
<name>A0A554A3S6_9BACI</name>
<dbReference type="PANTHER" id="PTHR42792">
    <property type="entry name" value="FLAGELLIN"/>
    <property type="match status" value="1"/>
</dbReference>
<dbReference type="Proteomes" id="UP000318521">
    <property type="component" value="Unassembled WGS sequence"/>
</dbReference>
<keyword evidence="3" id="KW-0975">Bacterial flagellum</keyword>
<dbReference type="PANTHER" id="PTHR42792:SF1">
    <property type="entry name" value="FLAGELLAR HOOK-ASSOCIATED PROTEIN 3"/>
    <property type="match status" value="1"/>
</dbReference>
<dbReference type="InterPro" id="IPR013384">
    <property type="entry name" value="Flagell_FlgL"/>
</dbReference>
<dbReference type="Pfam" id="PF00669">
    <property type="entry name" value="Flagellin_N"/>
    <property type="match status" value="1"/>
</dbReference>
<comment type="subcellular location">
    <subcellularLocation>
        <location evidence="1">Bacterial flagellum</location>
    </subcellularLocation>
</comment>
<evidence type="ECO:0000259" key="5">
    <source>
        <dbReference type="Pfam" id="PF00700"/>
    </source>
</evidence>
<keyword evidence="6" id="KW-0969">Cilium</keyword>
<keyword evidence="7" id="KW-1185">Reference proteome</keyword>
<comment type="similarity">
    <text evidence="2">Belongs to the bacterial flagellin family.</text>
</comment>
<sequence length="385" mass="43028">MRVTQQMLSANTMRYVNLGYQRLGGLQDQLTTGKRITRVSQDPVIAMKGLQHRQALSDASQFKRNINEAQNWLDHSEGILDQTGQNLKRISELIVQASNDTYDADQRKSVAKEIAQLSEYLQDLSNSKVDNRYLFNGANTDNPPFKNGAVVEPGIAPILETGADLSDYTIVYNGESFRYMPDEAGMVFQHVSQVDQENLPIDQRIVLRFDSADENVSVTYTNPITGSVDLEVDPNELSTVENTAISTNTQDVYIEVNKGVKIPVNVKGSHVFSASLFGDLARLEKALSDPEITGEELSEFITIVDKHHTNVVAEQSEVGVRLNRIEMMVSRLDDQHASLQKMMTENEDVDIEETIMNLVLAENVHRVALSVGARIMQPSLLDFLR</sequence>
<dbReference type="Pfam" id="PF00700">
    <property type="entry name" value="Flagellin_C"/>
    <property type="match status" value="1"/>
</dbReference>
<dbReference type="RefSeq" id="WP_143846685.1">
    <property type="nucleotide sequence ID" value="NZ_VLXZ01000001.1"/>
</dbReference>
<dbReference type="InterPro" id="IPR001029">
    <property type="entry name" value="Flagellin_N"/>
</dbReference>
<evidence type="ECO:0000256" key="1">
    <source>
        <dbReference type="ARBA" id="ARBA00004365"/>
    </source>
</evidence>
<dbReference type="EMBL" id="VLXZ01000001">
    <property type="protein sequence ID" value="TSB48340.1"/>
    <property type="molecule type" value="Genomic_DNA"/>
</dbReference>
<gene>
    <name evidence="6" type="primary">flgL</name>
    <name evidence="6" type="ORF">FN960_01950</name>
</gene>
<dbReference type="GO" id="GO:0005198">
    <property type="term" value="F:structural molecule activity"/>
    <property type="evidence" value="ECO:0007669"/>
    <property type="project" value="InterPro"/>
</dbReference>
<evidence type="ECO:0000259" key="4">
    <source>
        <dbReference type="Pfam" id="PF00669"/>
    </source>
</evidence>
<dbReference type="GO" id="GO:0009424">
    <property type="term" value="C:bacterial-type flagellum hook"/>
    <property type="evidence" value="ECO:0007669"/>
    <property type="project" value="InterPro"/>
</dbReference>
<feature type="domain" description="Flagellin N-terminal" evidence="4">
    <location>
        <begin position="4"/>
        <end position="140"/>
    </location>
</feature>
<dbReference type="Gene3D" id="1.20.1330.10">
    <property type="entry name" value="f41 fragment of flagellin, N-terminal domain"/>
    <property type="match status" value="1"/>
</dbReference>
<proteinExistence type="inferred from homology"/>
<evidence type="ECO:0000256" key="3">
    <source>
        <dbReference type="ARBA" id="ARBA00023143"/>
    </source>
</evidence>
<dbReference type="SUPFAM" id="SSF64518">
    <property type="entry name" value="Phase 1 flagellin"/>
    <property type="match status" value="1"/>
</dbReference>
<dbReference type="GO" id="GO:0071973">
    <property type="term" value="P:bacterial-type flagellum-dependent cell motility"/>
    <property type="evidence" value="ECO:0007669"/>
    <property type="project" value="InterPro"/>
</dbReference>
<keyword evidence="6" id="KW-0282">Flagellum</keyword>
<evidence type="ECO:0000313" key="6">
    <source>
        <dbReference type="EMBL" id="TSB48340.1"/>
    </source>
</evidence>
<feature type="domain" description="Flagellin C-terminal" evidence="5">
    <location>
        <begin position="301"/>
        <end position="384"/>
    </location>
</feature>
<comment type="caution">
    <text evidence="6">The sequence shown here is derived from an EMBL/GenBank/DDBJ whole genome shotgun (WGS) entry which is preliminary data.</text>
</comment>